<protein>
    <submittedName>
        <fullName evidence="2">Uncharacterized protein</fullName>
    </submittedName>
</protein>
<dbReference type="STRING" id="504832.OCA5_c18940"/>
<feature type="region of interest" description="Disordered" evidence="1">
    <location>
        <begin position="87"/>
        <end position="114"/>
    </location>
</feature>
<dbReference type="OrthoDB" id="670198at2"/>
<dbReference type="RefSeq" id="WP_013913107.1">
    <property type="nucleotide sequence ID" value="NC_011386.1"/>
</dbReference>
<dbReference type="KEGG" id="ocg:OCA5_c18940"/>
<accession>F8BUF4</accession>
<dbReference type="Proteomes" id="UP000007730">
    <property type="component" value="Chromosome"/>
</dbReference>
<reference evidence="2 3" key="1">
    <citation type="journal article" date="2011" name="J. Bacteriol.">
        <title>Complete genome sequences of the chemolithoautotrophic Oligotropha carboxidovorans strains OM4 and OM5.</title>
        <authorList>
            <person name="Volland S."/>
            <person name="Rachinger M."/>
            <person name="Strittmatter A."/>
            <person name="Daniel R."/>
            <person name="Gottschalk G."/>
            <person name="Meyer O."/>
        </authorList>
    </citation>
    <scope>NUCLEOTIDE SEQUENCE [LARGE SCALE GENOMIC DNA]</scope>
    <source>
        <strain evidence="3">ATCC 49405 / DSM 1227 / KCTC 32145 / OM5</strain>
    </source>
</reference>
<evidence type="ECO:0000313" key="2">
    <source>
        <dbReference type="EMBL" id="AEI06607.1"/>
    </source>
</evidence>
<evidence type="ECO:0000256" key="1">
    <source>
        <dbReference type="SAM" id="MobiDB-lite"/>
    </source>
</evidence>
<evidence type="ECO:0000313" key="3">
    <source>
        <dbReference type="Proteomes" id="UP000007730"/>
    </source>
</evidence>
<dbReference type="AlphaFoldDB" id="F8BUF4"/>
<name>F8BUF4_AFIC5</name>
<gene>
    <name evidence="2" type="ordered locus">OCA5_c18940</name>
</gene>
<sequence length="134" mass="14638">MGDKLIDGAEVLFRQVHPRFYENGVPSSQPFKPTDKDQNLLSVDRSSIVSAEDAHVNYVNGGFQSSAVFGLTVAEFGYEAIDCHSSPLDGTNGVPKNPAHSHADYSPHTSSRQKNIAKRLKIRALARGQLHPPK</sequence>
<organism evidence="2 3">
    <name type="scientific">Afipia carboxidovorans (strain ATCC 49405 / DSM 1227 / KCTC 32145 / OM5)</name>
    <name type="common">Oligotropha carboxidovorans</name>
    <dbReference type="NCBI Taxonomy" id="504832"/>
    <lineage>
        <taxon>Bacteria</taxon>
        <taxon>Pseudomonadati</taxon>
        <taxon>Pseudomonadota</taxon>
        <taxon>Alphaproteobacteria</taxon>
        <taxon>Hyphomicrobiales</taxon>
        <taxon>Nitrobacteraceae</taxon>
        <taxon>Afipia</taxon>
    </lineage>
</organism>
<proteinExistence type="predicted"/>
<dbReference type="EMBL" id="CP002826">
    <property type="protein sequence ID" value="AEI06607.1"/>
    <property type="molecule type" value="Genomic_DNA"/>
</dbReference>
<keyword evidence="3" id="KW-1185">Reference proteome</keyword>
<dbReference type="HOGENOM" id="CLU_157088_0_0_5"/>